<evidence type="ECO:0000313" key="6">
    <source>
        <dbReference type="EMBL" id="OAD18634.1"/>
    </source>
</evidence>
<dbReference type="PRINTS" id="PR00344">
    <property type="entry name" value="BCTRLSENSOR"/>
</dbReference>
<evidence type="ECO:0000313" key="7">
    <source>
        <dbReference type="Proteomes" id="UP000076962"/>
    </source>
</evidence>
<accession>A0A176RSC7</accession>
<dbReference type="EMBL" id="LUTY01003154">
    <property type="protein sequence ID" value="OAD18634.1"/>
    <property type="molecule type" value="Genomic_DNA"/>
</dbReference>
<comment type="caution">
    <text evidence="6">The sequence shown here is derived from an EMBL/GenBank/DDBJ whole genome shotgun (WGS) entry which is preliminary data.</text>
</comment>
<name>A0A176RSC7_9GAMM</name>
<gene>
    <name evidence="6" type="ORF">THIOM_005758</name>
</gene>
<sequence length="44" mass="4617">TAGEVSTGLGLLICQQIVEAHLGKIWVESEVGVGSTFYVSLPID</sequence>
<evidence type="ECO:0000256" key="2">
    <source>
        <dbReference type="ARBA" id="ARBA00012438"/>
    </source>
</evidence>
<dbReference type="Proteomes" id="UP000076962">
    <property type="component" value="Unassembled WGS sequence"/>
</dbReference>
<dbReference type="Pfam" id="PF02518">
    <property type="entry name" value="HATPase_c"/>
    <property type="match status" value="1"/>
</dbReference>
<protein>
    <recommendedName>
        <fullName evidence="2">histidine kinase</fullName>
        <ecNumber evidence="2">2.7.13.3</ecNumber>
    </recommendedName>
</protein>
<comment type="catalytic activity">
    <reaction evidence="1">
        <text>ATP + protein L-histidine = ADP + protein N-phospho-L-histidine.</text>
        <dbReference type="EC" id="2.7.13.3"/>
    </reaction>
</comment>
<dbReference type="GO" id="GO:0005886">
    <property type="term" value="C:plasma membrane"/>
    <property type="evidence" value="ECO:0007669"/>
    <property type="project" value="TreeGrafter"/>
</dbReference>
<dbReference type="GO" id="GO:0009927">
    <property type="term" value="F:histidine phosphotransfer kinase activity"/>
    <property type="evidence" value="ECO:0007669"/>
    <property type="project" value="TreeGrafter"/>
</dbReference>
<proteinExistence type="predicted"/>
<dbReference type="EC" id="2.7.13.3" evidence="2"/>
<feature type="non-terminal residue" evidence="6">
    <location>
        <position position="1"/>
    </location>
</feature>
<dbReference type="PANTHER" id="PTHR43047">
    <property type="entry name" value="TWO-COMPONENT HISTIDINE PROTEIN KINASE"/>
    <property type="match status" value="1"/>
</dbReference>
<dbReference type="Gene3D" id="3.30.565.10">
    <property type="entry name" value="Histidine kinase-like ATPase, C-terminal domain"/>
    <property type="match status" value="1"/>
</dbReference>
<evidence type="ECO:0000256" key="4">
    <source>
        <dbReference type="ARBA" id="ARBA00022777"/>
    </source>
</evidence>
<keyword evidence="7" id="KW-1185">Reference proteome</keyword>
<dbReference type="InterPro" id="IPR036890">
    <property type="entry name" value="HATPase_C_sf"/>
</dbReference>
<dbReference type="GO" id="GO:0000155">
    <property type="term" value="F:phosphorelay sensor kinase activity"/>
    <property type="evidence" value="ECO:0007669"/>
    <property type="project" value="TreeGrafter"/>
</dbReference>
<dbReference type="InterPro" id="IPR003594">
    <property type="entry name" value="HATPase_dom"/>
</dbReference>
<dbReference type="SUPFAM" id="SSF55874">
    <property type="entry name" value="ATPase domain of HSP90 chaperone/DNA topoisomerase II/histidine kinase"/>
    <property type="match status" value="1"/>
</dbReference>
<dbReference type="InterPro" id="IPR004358">
    <property type="entry name" value="Sig_transdc_His_kin-like_C"/>
</dbReference>
<reference evidence="6 7" key="1">
    <citation type="submission" date="2016-05" db="EMBL/GenBank/DDBJ databases">
        <title>Single-cell genome of chain-forming Candidatus Thiomargarita nelsonii and comparison to other large sulfur-oxidizing bacteria.</title>
        <authorList>
            <person name="Winkel M."/>
            <person name="Salman V."/>
            <person name="Woyke T."/>
            <person name="Schulz-Vogt H."/>
            <person name="Richter M."/>
            <person name="Flood B."/>
            <person name="Bailey J."/>
            <person name="Amann R."/>
            <person name="Mussmann M."/>
        </authorList>
    </citation>
    <scope>NUCLEOTIDE SEQUENCE [LARGE SCALE GENOMIC DNA]</scope>
    <source>
        <strain evidence="6 7">THI036</strain>
    </source>
</reference>
<evidence type="ECO:0000259" key="5">
    <source>
        <dbReference type="Pfam" id="PF02518"/>
    </source>
</evidence>
<evidence type="ECO:0000256" key="3">
    <source>
        <dbReference type="ARBA" id="ARBA00022679"/>
    </source>
</evidence>
<dbReference type="PANTHER" id="PTHR43047:SF72">
    <property type="entry name" value="OSMOSENSING HISTIDINE PROTEIN KINASE SLN1"/>
    <property type="match status" value="1"/>
</dbReference>
<feature type="domain" description="Histidine kinase/HSP90-like ATPase" evidence="5">
    <location>
        <begin position="6"/>
        <end position="43"/>
    </location>
</feature>
<keyword evidence="3" id="KW-0808">Transferase</keyword>
<keyword evidence="4" id="KW-0418">Kinase</keyword>
<organism evidence="6 7">
    <name type="scientific">Candidatus Thiomargarita nelsonii</name>
    <dbReference type="NCBI Taxonomy" id="1003181"/>
    <lineage>
        <taxon>Bacteria</taxon>
        <taxon>Pseudomonadati</taxon>
        <taxon>Pseudomonadota</taxon>
        <taxon>Gammaproteobacteria</taxon>
        <taxon>Thiotrichales</taxon>
        <taxon>Thiotrichaceae</taxon>
        <taxon>Thiomargarita</taxon>
    </lineage>
</organism>
<dbReference type="AlphaFoldDB" id="A0A176RSC7"/>
<evidence type="ECO:0000256" key="1">
    <source>
        <dbReference type="ARBA" id="ARBA00000085"/>
    </source>
</evidence>